<dbReference type="AlphaFoldDB" id="A0A0D9W0N9"/>
<keyword evidence="3" id="KW-1185">Reference proteome</keyword>
<accession>A0A0D9W0N9</accession>
<reference evidence="2" key="3">
    <citation type="submission" date="2015-04" db="UniProtKB">
        <authorList>
            <consortium name="EnsemblPlants"/>
        </authorList>
    </citation>
    <scope>IDENTIFICATION</scope>
</reference>
<proteinExistence type="predicted"/>
<sequence>MALERRNGGRNKHSRGHVKMMARVQVVVRRLLQLLPYLRLVAAVAVFLSSDPYYHALTF</sequence>
<name>A0A0D9W0N9_9ORYZ</name>
<keyword evidence="1" id="KW-0472">Membrane</keyword>
<reference evidence="3" key="2">
    <citation type="submission" date="2013-12" db="EMBL/GenBank/DDBJ databases">
        <authorList>
            <person name="Yu Y."/>
            <person name="Lee S."/>
            <person name="de Baynast K."/>
            <person name="Wissotski M."/>
            <person name="Liu L."/>
            <person name="Talag J."/>
            <person name="Goicoechea J."/>
            <person name="Angelova A."/>
            <person name="Jetty R."/>
            <person name="Kudrna D."/>
            <person name="Golser W."/>
            <person name="Rivera L."/>
            <person name="Zhang J."/>
            <person name="Wing R."/>
        </authorList>
    </citation>
    <scope>NUCLEOTIDE SEQUENCE</scope>
</reference>
<dbReference type="Gramene" id="LPERR03G32940.2">
    <property type="protein sequence ID" value="LPERR03G32940.2"/>
    <property type="gene ID" value="LPERR03G32940"/>
</dbReference>
<evidence type="ECO:0000313" key="2">
    <source>
        <dbReference type="EnsemblPlants" id="LPERR03G32940.2"/>
    </source>
</evidence>
<dbReference type="Proteomes" id="UP000032180">
    <property type="component" value="Chromosome 3"/>
</dbReference>
<organism evidence="2 3">
    <name type="scientific">Leersia perrieri</name>
    <dbReference type="NCBI Taxonomy" id="77586"/>
    <lineage>
        <taxon>Eukaryota</taxon>
        <taxon>Viridiplantae</taxon>
        <taxon>Streptophyta</taxon>
        <taxon>Embryophyta</taxon>
        <taxon>Tracheophyta</taxon>
        <taxon>Spermatophyta</taxon>
        <taxon>Magnoliopsida</taxon>
        <taxon>Liliopsida</taxon>
        <taxon>Poales</taxon>
        <taxon>Poaceae</taxon>
        <taxon>BOP clade</taxon>
        <taxon>Oryzoideae</taxon>
        <taxon>Oryzeae</taxon>
        <taxon>Oryzinae</taxon>
        <taxon>Leersia</taxon>
    </lineage>
</organism>
<reference evidence="2 3" key="1">
    <citation type="submission" date="2012-08" db="EMBL/GenBank/DDBJ databases">
        <title>Oryza genome evolution.</title>
        <authorList>
            <person name="Wing R.A."/>
        </authorList>
    </citation>
    <scope>NUCLEOTIDE SEQUENCE</scope>
</reference>
<protein>
    <submittedName>
        <fullName evidence="2">Uncharacterized protein</fullName>
    </submittedName>
</protein>
<keyword evidence="1" id="KW-0812">Transmembrane</keyword>
<keyword evidence="1" id="KW-1133">Transmembrane helix</keyword>
<feature type="transmembrane region" description="Helical" evidence="1">
    <location>
        <begin position="31"/>
        <end position="50"/>
    </location>
</feature>
<dbReference type="EnsemblPlants" id="LPERR03G32940.2">
    <property type="protein sequence ID" value="LPERR03G32940.2"/>
    <property type="gene ID" value="LPERR03G32940"/>
</dbReference>
<evidence type="ECO:0000313" key="3">
    <source>
        <dbReference type="Proteomes" id="UP000032180"/>
    </source>
</evidence>
<evidence type="ECO:0000256" key="1">
    <source>
        <dbReference type="SAM" id="Phobius"/>
    </source>
</evidence>